<dbReference type="Gene3D" id="1.10.10.10">
    <property type="entry name" value="Winged helix-like DNA-binding domain superfamily/Winged helix DNA-binding domain"/>
    <property type="match status" value="1"/>
</dbReference>
<dbReference type="EMBL" id="BJXU01000112">
    <property type="protein sequence ID" value="GEN24837.1"/>
    <property type="molecule type" value="Genomic_DNA"/>
</dbReference>
<evidence type="ECO:0000313" key="6">
    <source>
        <dbReference type="EMBL" id="GEN24837.1"/>
    </source>
</evidence>
<dbReference type="InterPro" id="IPR000847">
    <property type="entry name" value="LysR_HTH_N"/>
</dbReference>
<comment type="similarity">
    <text evidence="1">Belongs to the LysR transcriptional regulatory family.</text>
</comment>
<sequence>MLYGYQQITKPYFGRTDMRSHITLRQLEVFVAVARLGTVSAAAVRLKLSQSATSQALSDLEHQLGVALFERPGRRLTLNDIGHRLLPRAEQMLDQLQEFMVAAHEPDDALQGMLMVAASATIGTYLLPPLAGQFGALHPGVDLRLRLRNTGEVIADIQRFEADLGLIEGRCHEPGLASEAWCEDRMEIVCAPNHPLAQLGTIDDEGLAREDWILREPGSGSREVLEAAVLPRVTRLRVRMELGQHEAIKQAVAAGLGLGCLSRLSVRGELERGELKVLSHDLPLTRHFSLVWHPGRYRSPVWQAFKVFLFK</sequence>
<evidence type="ECO:0000256" key="1">
    <source>
        <dbReference type="ARBA" id="ARBA00009437"/>
    </source>
</evidence>
<dbReference type="PRINTS" id="PR00039">
    <property type="entry name" value="HTHLYSR"/>
</dbReference>
<gene>
    <name evidence="6" type="ORF">HCU01_27860</name>
    <name evidence="7" type="ORF">SAMN05660971_02465</name>
</gene>
<reference evidence="7 8" key="1">
    <citation type="submission" date="2016-11" db="EMBL/GenBank/DDBJ databases">
        <authorList>
            <person name="Jaros S."/>
            <person name="Januszkiewicz K."/>
            <person name="Wedrychowicz H."/>
        </authorList>
    </citation>
    <scope>NUCLEOTIDE SEQUENCE [LARGE SCALE GENOMIC DNA]</scope>
    <source>
        <strain evidence="7 8">DSM 4740</strain>
    </source>
</reference>
<name>A0A1M7H3S0_9GAMM</name>
<feature type="domain" description="HTH lysR-type" evidence="5">
    <location>
        <begin position="22"/>
        <end position="79"/>
    </location>
</feature>
<dbReference type="GO" id="GO:0003700">
    <property type="term" value="F:DNA-binding transcription factor activity"/>
    <property type="evidence" value="ECO:0007669"/>
    <property type="project" value="InterPro"/>
</dbReference>
<evidence type="ECO:0000256" key="3">
    <source>
        <dbReference type="ARBA" id="ARBA00023125"/>
    </source>
</evidence>
<evidence type="ECO:0000313" key="7">
    <source>
        <dbReference type="EMBL" id="SHM22869.1"/>
    </source>
</evidence>
<evidence type="ECO:0000256" key="4">
    <source>
        <dbReference type="ARBA" id="ARBA00023163"/>
    </source>
</evidence>
<dbReference type="InterPro" id="IPR036390">
    <property type="entry name" value="WH_DNA-bd_sf"/>
</dbReference>
<dbReference type="Proteomes" id="UP000184123">
    <property type="component" value="Unassembled WGS sequence"/>
</dbReference>
<evidence type="ECO:0000256" key="2">
    <source>
        <dbReference type="ARBA" id="ARBA00023015"/>
    </source>
</evidence>
<dbReference type="EMBL" id="FRCA01000006">
    <property type="protein sequence ID" value="SHM22869.1"/>
    <property type="molecule type" value="Genomic_DNA"/>
</dbReference>
<dbReference type="Proteomes" id="UP000321726">
    <property type="component" value="Unassembled WGS sequence"/>
</dbReference>
<keyword evidence="2" id="KW-0805">Transcription regulation</keyword>
<dbReference type="InterPro" id="IPR005119">
    <property type="entry name" value="LysR_subst-bd"/>
</dbReference>
<accession>A0A1M7H3S0</accession>
<keyword evidence="9" id="KW-1185">Reference proteome</keyword>
<evidence type="ECO:0000259" key="5">
    <source>
        <dbReference type="PROSITE" id="PS50931"/>
    </source>
</evidence>
<dbReference type="SUPFAM" id="SSF46785">
    <property type="entry name" value="Winged helix' DNA-binding domain"/>
    <property type="match status" value="1"/>
</dbReference>
<evidence type="ECO:0000313" key="9">
    <source>
        <dbReference type="Proteomes" id="UP000321726"/>
    </source>
</evidence>
<dbReference type="CDD" id="cd08420">
    <property type="entry name" value="PBP2_CysL_like"/>
    <property type="match status" value="1"/>
</dbReference>
<proteinExistence type="inferred from homology"/>
<dbReference type="PANTHER" id="PTHR30126">
    <property type="entry name" value="HTH-TYPE TRANSCRIPTIONAL REGULATOR"/>
    <property type="match status" value="1"/>
</dbReference>
<dbReference type="STRING" id="44933.SAMN05660971_02465"/>
<dbReference type="InterPro" id="IPR036388">
    <property type="entry name" value="WH-like_DNA-bd_sf"/>
</dbReference>
<dbReference type="SUPFAM" id="SSF53850">
    <property type="entry name" value="Periplasmic binding protein-like II"/>
    <property type="match status" value="1"/>
</dbReference>
<dbReference type="Gene3D" id="3.40.190.10">
    <property type="entry name" value="Periplasmic binding protein-like II"/>
    <property type="match status" value="2"/>
</dbReference>
<organism evidence="7 8">
    <name type="scientific">Halomonas cupida</name>
    <dbReference type="NCBI Taxonomy" id="44933"/>
    <lineage>
        <taxon>Bacteria</taxon>
        <taxon>Pseudomonadati</taxon>
        <taxon>Pseudomonadota</taxon>
        <taxon>Gammaproteobacteria</taxon>
        <taxon>Oceanospirillales</taxon>
        <taxon>Halomonadaceae</taxon>
        <taxon>Halomonas</taxon>
    </lineage>
</organism>
<evidence type="ECO:0000313" key="8">
    <source>
        <dbReference type="Proteomes" id="UP000184123"/>
    </source>
</evidence>
<dbReference type="PROSITE" id="PS50931">
    <property type="entry name" value="HTH_LYSR"/>
    <property type="match status" value="1"/>
</dbReference>
<dbReference type="GO" id="GO:0000976">
    <property type="term" value="F:transcription cis-regulatory region binding"/>
    <property type="evidence" value="ECO:0007669"/>
    <property type="project" value="TreeGrafter"/>
</dbReference>
<reference evidence="6 9" key="2">
    <citation type="submission" date="2019-07" db="EMBL/GenBank/DDBJ databases">
        <title>Whole genome shotgun sequence of Halomonas cupida NBRC 102219.</title>
        <authorList>
            <person name="Hosoyama A."/>
            <person name="Uohara A."/>
            <person name="Ohji S."/>
            <person name="Ichikawa N."/>
        </authorList>
    </citation>
    <scope>NUCLEOTIDE SEQUENCE [LARGE SCALE GENOMIC DNA]</scope>
    <source>
        <strain evidence="6 9">NBRC 102219</strain>
    </source>
</reference>
<keyword evidence="4" id="KW-0804">Transcription</keyword>
<dbReference type="Pfam" id="PF00126">
    <property type="entry name" value="HTH_1"/>
    <property type="match status" value="1"/>
</dbReference>
<dbReference type="AlphaFoldDB" id="A0A1M7H3S0"/>
<protein>
    <submittedName>
        <fullName evidence="7">DNA-binding transcriptional regulator, LysR family</fullName>
    </submittedName>
    <submittedName>
        <fullName evidence="6">LysR family transcriptional regulator</fullName>
    </submittedName>
</protein>
<dbReference type="Pfam" id="PF03466">
    <property type="entry name" value="LysR_substrate"/>
    <property type="match status" value="1"/>
</dbReference>
<dbReference type="PANTHER" id="PTHR30126:SF94">
    <property type="entry name" value="LYSR FAMILY TRANSCRIPTIONAL REGULATOR"/>
    <property type="match status" value="1"/>
</dbReference>
<dbReference type="FunFam" id="1.10.10.10:FF:000001">
    <property type="entry name" value="LysR family transcriptional regulator"/>
    <property type="match status" value="1"/>
</dbReference>
<keyword evidence="3 7" id="KW-0238">DNA-binding</keyword>